<dbReference type="EMBL" id="QZWG01000005">
    <property type="protein sequence ID" value="RZC11347.1"/>
    <property type="molecule type" value="Genomic_DNA"/>
</dbReference>
<reference evidence="2 3" key="1">
    <citation type="submission" date="2018-09" db="EMBL/GenBank/DDBJ databases">
        <title>A high-quality reference genome of wild soybean provides a powerful tool to mine soybean genomes.</title>
        <authorList>
            <person name="Xie M."/>
            <person name="Chung C.Y.L."/>
            <person name="Li M.-W."/>
            <person name="Wong F.-L."/>
            <person name="Chan T.-F."/>
            <person name="Lam H.-M."/>
        </authorList>
    </citation>
    <scope>NUCLEOTIDE SEQUENCE [LARGE SCALE GENOMIC DNA]</scope>
    <source>
        <strain evidence="3">cv. W05</strain>
        <tissue evidence="2">Hypocotyl of etiolated seedlings</tissue>
    </source>
</reference>
<dbReference type="PANTHER" id="PTHR11863">
    <property type="entry name" value="STEROL DESATURASE"/>
    <property type="match status" value="1"/>
</dbReference>
<evidence type="ECO:0000256" key="1">
    <source>
        <dbReference type="SAM" id="Phobius"/>
    </source>
</evidence>
<sequence>MLPYASIPEAAAALGRNLTFAETLWFNYSAAKSNYFLYCHNILFLFLFLVFSLVPLPLVFLEFKRFSFVSSHKIQPKVHLSLTETFKCYKDIMHMFFLVVGPFQLISYPSIQVRSPHQDYTNYWIHRFLHNDWGYEKIHRVHHEYHAPIGFVAPYAHW</sequence>
<organism evidence="2 3">
    <name type="scientific">Glycine soja</name>
    <name type="common">Wild soybean</name>
    <dbReference type="NCBI Taxonomy" id="3848"/>
    <lineage>
        <taxon>Eukaryota</taxon>
        <taxon>Viridiplantae</taxon>
        <taxon>Streptophyta</taxon>
        <taxon>Embryophyta</taxon>
        <taxon>Tracheophyta</taxon>
        <taxon>Spermatophyta</taxon>
        <taxon>Magnoliopsida</taxon>
        <taxon>eudicotyledons</taxon>
        <taxon>Gunneridae</taxon>
        <taxon>Pentapetalae</taxon>
        <taxon>rosids</taxon>
        <taxon>fabids</taxon>
        <taxon>Fabales</taxon>
        <taxon>Fabaceae</taxon>
        <taxon>Papilionoideae</taxon>
        <taxon>50 kb inversion clade</taxon>
        <taxon>NPAAA clade</taxon>
        <taxon>indigoferoid/millettioid clade</taxon>
        <taxon>Phaseoleae</taxon>
        <taxon>Glycine</taxon>
        <taxon>Glycine subgen. Soja</taxon>
    </lineage>
</organism>
<proteinExistence type="predicted"/>
<keyword evidence="1" id="KW-1133">Transmembrane helix</keyword>
<feature type="transmembrane region" description="Helical" evidence="1">
    <location>
        <begin position="35"/>
        <end position="61"/>
    </location>
</feature>
<feature type="non-terminal residue" evidence="2">
    <location>
        <position position="158"/>
    </location>
</feature>
<dbReference type="Proteomes" id="UP000289340">
    <property type="component" value="Chromosome 5"/>
</dbReference>
<gene>
    <name evidence="2" type="ORF">D0Y65_011514</name>
</gene>
<dbReference type="AlphaFoldDB" id="A0A445KKK7"/>
<evidence type="ECO:0000313" key="3">
    <source>
        <dbReference type="Proteomes" id="UP000289340"/>
    </source>
</evidence>
<evidence type="ECO:0000313" key="2">
    <source>
        <dbReference type="EMBL" id="RZC11347.1"/>
    </source>
</evidence>
<keyword evidence="1" id="KW-0472">Membrane</keyword>
<accession>A0A445KKK7</accession>
<dbReference type="GO" id="GO:0004497">
    <property type="term" value="F:monooxygenase activity"/>
    <property type="evidence" value="ECO:0007669"/>
    <property type="project" value="UniProtKB-KW"/>
</dbReference>
<dbReference type="InterPro" id="IPR050307">
    <property type="entry name" value="Sterol_Desaturase_Related"/>
</dbReference>
<keyword evidence="2" id="KW-0560">Oxidoreductase</keyword>
<comment type="caution">
    <text evidence="2">The sequence shown here is derived from an EMBL/GenBank/DDBJ whole genome shotgun (WGS) entry which is preliminary data.</text>
</comment>
<keyword evidence="2" id="KW-0503">Monooxygenase</keyword>
<name>A0A445KKK7_GLYSO</name>
<protein>
    <submittedName>
        <fullName evidence="2">Methylsterol monooxygenase 1-1</fullName>
    </submittedName>
</protein>
<keyword evidence="1" id="KW-0812">Transmembrane</keyword>
<keyword evidence="3" id="KW-1185">Reference proteome</keyword>